<accession>A0ACB9ZPE9</accession>
<dbReference type="EMBL" id="CM044708">
    <property type="protein sequence ID" value="KAI5648908.1"/>
    <property type="molecule type" value="Genomic_DNA"/>
</dbReference>
<sequence>MEDPGEEWEIVEYPPSWEGEEASQSKISWIFSKGLWLGKKVMITGFVVSSAPLVLPPLVVVSALGFAVSVPFGVVFASYRCTEKLMNKLLPLPEPYGTLDYGPPKEDVIDEGEFAMEEEEKKQIQDTKENVETRIELVDDGNKMPEMDPNTLNDSGMTVQEKSYNEEAVKEKGYEEDDGEYLEGDDEGSLRGTNVKIKGRDEGSVEESLIKENKDEMPQQPVVKRVVVVVEGEKKNDHDVKKACEVTVIGRPVKVETESAVSRSEEPEVLKKESVVLLDKSRDEGSSGESTKKNKKKSKHRLRKALGLGGKKDDESAVTEKEIKSEIRHEKVAAGVDKLDARQAVHITPEEKNRTIKINSVSVTGFNDRENAQVTEETVGSQSILINGDRSVEQPNLVNEGVIPTVRKKEASKETTVVVSGDPENVQVEKVESNAVPWETAGHGVSSEAGAAVASTKNLLSEKNLWEQINAMRLIVGYKAARQPSFSEELKALYMFTGVKPPSVFEDSVDIAGAEDKLRFLMSVVGVK</sequence>
<reference evidence="2" key="1">
    <citation type="journal article" date="2023" name="Nat. Plants">
        <title>Single-cell RNA sequencing provides a high-resolution roadmap for understanding the multicellular compartmentation of specialized metabolism.</title>
        <authorList>
            <person name="Sun S."/>
            <person name="Shen X."/>
            <person name="Li Y."/>
            <person name="Li Y."/>
            <person name="Wang S."/>
            <person name="Li R."/>
            <person name="Zhang H."/>
            <person name="Shen G."/>
            <person name="Guo B."/>
            <person name="Wei J."/>
            <person name="Xu J."/>
            <person name="St-Pierre B."/>
            <person name="Chen S."/>
            <person name="Sun C."/>
        </authorList>
    </citation>
    <scope>NUCLEOTIDE SEQUENCE [LARGE SCALE GENOMIC DNA]</scope>
</reference>
<evidence type="ECO:0000313" key="1">
    <source>
        <dbReference type="EMBL" id="KAI5648908.1"/>
    </source>
</evidence>
<name>A0ACB9ZPE9_CATRO</name>
<dbReference type="Proteomes" id="UP001060085">
    <property type="component" value="Linkage Group LG08"/>
</dbReference>
<evidence type="ECO:0000313" key="2">
    <source>
        <dbReference type="Proteomes" id="UP001060085"/>
    </source>
</evidence>
<proteinExistence type="predicted"/>
<keyword evidence="2" id="KW-1185">Reference proteome</keyword>
<gene>
    <name evidence="1" type="ORF">M9H77_34913</name>
</gene>
<organism evidence="1 2">
    <name type="scientific">Catharanthus roseus</name>
    <name type="common">Madagascar periwinkle</name>
    <name type="synonym">Vinca rosea</name>
    <dbReference type="NCBI Taxonomy" id="4058"/>
    <lineage>
        <taxon>Eukaryota</taxon>
        <taxon>Viridiplantae</taxon>
        <taxon>Streptophyta</taxon>
        <taxon>Embryophyta</taxon>
        <taxon>Tracheophyta</taxon>
        <taxon>Spermatophyta</taxon>
        <taxon>Magnoliopsida</taxon>
        <taxon>eudicotyledons</taxon>
        <taxon>Gunneridae</taxon>
        <taxon>Pentapetalae</taxon>
        <taxon>asterids</taxon>
        <taxon>lamiids</taxon>
        <taxon>Gentianales</taxon>
        <taxon>Apocynaceae</taxon>
        <taxon>Rauvolfioideae</taxon>
        <taxon>Vinceae</taxon>
        <taxon>Catharanthinae</taxon>
        <taxon>Catharanthus</taxon>
    </lineage>
</organism>
<protein>
    <submittedName>
        <fullName evidence="1">Uncharacterized protein</fullName>
    </submittedName>
</protein>
<comment type="caution">
    <text evidence="1">The sequence shown here is derived from an EMBL/GenBank/DDBJ whole genome shotgun (WGS) entry which is preliminary data.</text>
</comment>